<evidence type="ECO:0000259" key="2">
    <source>
        <dbReference type="Pfam" id="PF13601"/>
    </source>
</evidence>
<dbReference type="Pfam" id="PF13601">
    <property type="entry name" value="HTH_34"/>
    <property type="match status" value="1"/>
</dbReference>
<accession>A0ABP8D9K8</accession>
<proteinExistence type="predicted"/>
<dbReference type="PANTHER" id="PTHR37318">
    <property type="entry name" value="BSL7504 PROTEIN"/>
    <property type="match status" value="1"/>
</dbReference>
<reference evidence="4" key="1">
    <citation type="journal article" date="2019" name="Int. J. Syst. Evol. Microbiol.">
        <title>The Global Catalogue of Microorganisms (GCM) 10K type strain sequencing project: providing services to taxonomists for standard genome sequencing and annotation.</title>
        <authorList>
            <consortium name="The Broad Institute Genomics Platform"/>
            <consortium name="The Broad Institute Genome Sequencing Center for Infectious Disease"/>
            <person name="Wu L."/>
            <person name="Ma J."/>
        </authorList>
    </citation>
    <scope>NUCLEOTIDE SEQUENCE [LARGE SCALE GENOMIC DNA]</scope>
    <source>
        <strain evidence="4">JCM 17441</strain>
    </source>
</reference>
<feature type="compositionally biased region" description="Basic and acidic residues" evidence="1">
    <location>
        <begin position="1"/>
        <end position="15"/>
    </location>
</feature>
<dbReference type="EMBL" id="BAABAT010000010">
    <property type="protein sequence ID" value="GAA4250628.1"/>
    <property type="molecule type" value="Genomic_DNA"/>
</dbReference>
<dbReference type="Proteomes" id="UP001500620">
    <property type="component" value="Unassembled WGS sequence"/>
</dbReference>
<evidence type="ECO:0000313" key="3">
    <source>
        <dbReference type="EMBL" id="GAA4250628.1"/>
    </source>
</evidence>
<evidence type="ECO:0000313" key="4">
    <source>
        <dbReference type="Proteomes" id="UP001500620"/>
    </source>
</evidence>
<organism evidence="3 4">
    <name type="scientific">Dactylosporangium darangshiense</name>
    <dbReference type="NCBI Taxonomy" id="579108"/>
    <lineage>
        <taxon>Bacteria</taxon>
        <taxon>Bacillati</taxon>
        <taxon>Actinomycetota</taxon>
        <taxon>Actinomycetes</taxon>
        <taxon>Micromonosporales</taxon>
        <taxon>Micromonosporaceae</taxon>
        <taxon>Dactylosporangium</taxon>
    </lineage>
</organism>
<name>A0ABP8D9K8_9ACTN</name>
<dbReference type="Gene3D" id="1.10.10.10">
    <property type="entry name" value="Winged helix-like DNA-binding domain superfamily/Winged helix DNA-binding domain"/>
    <property type="match status" value="1"/>
</dbReference>
<gene>
    <name evidence="3" type="ORF">GCM10022255_040010</name>
</gene>
<comment type="caution">
    <text evidence="3">The sequence shown here is derived from an EMBL/GenBank/DDBJ whole genome shotgun (WGS) entry which is preliminary data.</text>
</comment>
<dbReference type="InterPro" id="IPR027395">
    <property type="entry name" value="WH_DNA-bd_dom"/>
</dbReference>
<dbReference type="SUPFAM" id="SSF46785">
    <property type="entry name" value="Winged helix' DNA-binding domain"/>
    <property type="match status" value="1"/>
</dbReference>
<feature type="region of interest" description="Disordered" evidence="1">
    <location>
        <begin position="1"/>
        <end position="32"/>
    </location>
</feature>
<dbReference type="InterPro" id="IPR036388">
    <property type="entry name" value="WH-like_DNA-bd_sf"/>
</dbReference>
<evidence type="ECO:0000256" key="1">
    <source>
        <dbReference type="SAM" id="MobiDB-lite"/>
    </source>
</evidence>
<feature type="domain" description="Winged helix DNA-binding" evidence="2">
    <location>
        <begin position="42"/>
        <end position="120"/>
    </location>
</feature>
<sequence>MVLDTRRPGRRRPAERVGLPDAPPVTGTHPRHELDDLLTNPVRLSIAAALAAVERAEFALVRDTVEITDPMLSKQVALFEQAGYVAVDKGRVGRRPRTWLGLTAAGREAYERHIQALQAIAGLAPRPRR</sequence>
<dbReference type="PANTHER" id="PTHR37318:SF1">
    <property type="entry name" value="BSL7504 PROTEIN"/>
    <property type="match status" value="1"/>
</dbReference>
<protein>
    <recommendedName>
        <fullName evidence="2">Winged helix DNA-binding domain-containing protein</fullName>
    </recommendedName>
</protein>
<dbReference type="InterPro" id="IPR036390">
    <property type="entry name" value="WH_DNA-bd_sf"/>
</dbReference>
<keyword evidence="4" id="KW-1185">Reference proteome</keyword>